<feature type="compositionally biased region" description="Basic and acidic residues" evidence="1">
    <location>
        <begin position="16"/>
        <end position="26"/>
    </location>
</feature>
<feature type="compositionally biased region" description="Polar residues" evidence="1">
    <location>
        <begin position="1"/>
        <end position="10"/>
    </location>
</feature>
<sequence length="405" mass="42835">GSLSLQSAQCTRRIARRPDGSGEQRRGRAAAAGAGPSARGSAARERSGRRVGVEGDVQAACVCRAAAGAVHAAARDPARRRPAARSGADDPAGAAGRRGRQAHRHRRARRRARWCVAVERAGTPARRVLAAVHQHGARGRGRRQHARNAFAPGRLSGTLARAAGSRGQCADLSRDPAGDGGAEPAVPARLRGAAVRADVRKPGRRAAAVHAHGAGRRAVRARLVDRADRGAGAGGVVVRPQAPRPGVPRSVRRLAAEAALRRRTRRARGNCPARTHARHAGAQRRAAADRARHRAKRARQSRAGRGCRRRLERGQERRRAVERAVARQALPAPGAADDPGGRGVRRAGYDAGQDRRDVRARNIDRARSHAGRAGAFGDRGAGRRGRHGGARSPDPPLRPYQCGGV</sequence>
<dbReference type="AlphaFoldDB" id="A0A6J4L3X1"/>
<gene>
    <name evidence="2" type="ORF">AVDCRST_MAG71-1324</name>
</gene>
<feature type="region of interest" description="Disordered" evidence="1">
    <location>
        <begin position="71"/>
        <end position="109"/>
    </location>
</feature>
<feature type="compositionally biased region" description="Low complexity" evidence="1">
    <location>
        <begin position="29"/>
        <end position="41"/>
    </location>
</feature>
<name>A0A6J4L3X1_9GAMM</name>
<dbReference type="EMBL" id="CADCUA010000333">
    <property type="protein sequence ID" value="CAA9322207.1"/>
    <property type="molecule type" value="Genomic_DNA"/>
</dbReference>
<reference evidence="2" key="1">
    <citation type="submission" date="2020-02" db="EMBL/GenBank/DDBJ databases">
        <authorList>
            <person name="Meier V. D."/>
        </authorList>
    </citation>
    <scope>NUCLEOTIDE SEQUENCE</scope>
    <source>
        <strain evidence="2">AVDCRST_MAG71</strain>
    </source>
</reference>
<feature type="compositionally biased region" description="Low complexity" evidence="1">
    <location>
        <begin position="84"/>
        <end position="95"/>
    </location>
</feature>
<accession>A0A6J4L3X1</accession>
<feature type="region of interest" description="Disordered" evidence="1">
    <location>
        <begin position="260"/>
        <end position="405"/>
    </location>
</feature>
<feature type="non-terminal residue" evidence="2">
    <location>
        <position position="405"/>
    </location>
</feature>
<feature type="compositionally biased region" description="Basic residues" evidence="1">
    <location>
        <begin position="291"/>
        <end position="311"/>
    </location>
</feature>
<evidence type="ECO:0000313" key="2">
    <source>
        <dbReference type="EMBL" id="CAA9322207.1"/>
    </source>
</evidence>
<evidence type="ECO:0000256" key="1">
    <source>
        <dbReference type="SAM" id="MobiDB-lite"/>
    </source>
</evidence>
<feature type="compositionally biased region" description="Basic residues" evidence="1">
    <location>
        <begin position="97"/>
        <end position="109"/>
    </location>
</feature>
<organism evidence="2">
    <name type="scientific">uncultured Lysobacter sp</name>
    <dbReference type="NCBI Taxonomy" id="271060"/>
    <lineage>
        <taxon>Bacteria</taxon>
        <taxon>Pseudomonadati</taxon>
        <taxon>Pseudomonadota</taxon>
        <taxon>Gammaproteobacteria</taxon>
        <taxon>Lysobacterales</taxon>
        <taxon>Lysobacteraceae</taxon>
        <taxon>Lysobacter</taxon>
        <taxon>environmental samples</taxon>
    </lineage>
</organism>
<feature type="non-terminal residue" evidence="2">
    <location>
        <position position="1"/>
    </location>
</feature>
<feature type="region of interest" description="Disordered" evidence="1">
    <location>
        <begin position="1"/>
        <end position="51"/>
    </location>
</feature>
<protein>
    <submittedName>
        <fullName evidence="2">General secretion pathway protein F</fullName>
    </submittedName>
</protein>
<feature type="compositionally biased region" description="Basic and acidic residues" evidence="1">
    <location>
        <begin position="312"/>
        <end position="325"/>
    </location>
</feature>
<proteinExistence type="predicted"/>
<feature type="compositionally biased region" description="Low complexity" evidence="1">
    <location>
        <begin position="326"/>
        <end position="338"/>
    </location>
</feature>
<feature type="compositionally biased region" description="Basic and acidic residues" evidence="1">
    <location>
        <begin position="352"/>
        <end position="367"/>
    </location>
</feature>
<feature type="compositionally biased region" description="Basic and acidic residues" evidence="1">
    <location>
        <begin position="42"/>
        <end position="51"/>
    </location>
</feature>